<dbReference type="EMBL" id="JBHUEQ010000007">
    <property type="protein sequence ID" value="MFD1745053.1"/>
    <property type="molecule type" value="Genomic_DNA"/>
</dbReference>
<protein>
    <recommendedName>
        <fullName evidence="4">Lipoprotein</fullName>
    </recommendedName>
</protein>
<keyword evidence="3" id="KW-1185">Reference proteome</keyword>
<evidence type="ECO:0000256" key="1">
    <source>
        <dbReference type="SAM" id="MobiDB-lite"/>
    </source>
</evidence>
<comment type="caution">
    <text evidence="2">The sequence shown here is derived from an EMBL/GenBank/DDBJ whole genome shotgun (WGS) entry which is preliminary data.</text>
</comment>
<feature type="compositionally biased region" description="Polar residues" evidence="1">
    <location>
        <begin position="29"/>
        <end position="51"/>
    </location>
</feature>
<feature type="region of interest" description="Disordered" evidence="1">
    <location>
        <begin position="23"/>
        <end position="98"/>
    </location>
</feature>
<organism evidence="2 3">
    <name type="scientific">Rhizobium helianthi</name>
    <dbReference type="NCBI Taxonomy" id="1132695"/>
    <lineage>
        <taxon>Bacteria</taxon>
        <taxon>Pseudomonadati</taxon>
        <taxon>Pseudomonadota</taxon>
        <taxon>Alphaproteobacteria</taxon>
        <taxon>Hyphomicrobiales</taxon>
        <taxon>Rhizobiaceae</taxon>
        <taxon>Rhizobium/Agrobacterium group</taxon>
        <taxon>Rhizobium</taxon>
    </lineage>
</organism>
<evidence type="ECO:0008006" key="4">
    <source>
        <dbReference type="Google" id="ProtNLM"/>
    </source>
</evidence>
<reference evidence="3" key="1">
    <citation type="journal article" date="2019" name="Int. J. Syst. Evol. Microbiol.">
        <title>The Global Catalogue of Microorganisms (GCM) 10K type strain sequencing project: providing services to taxonomists for standard genome sequencing and annotation.</title>
        <authorList>
            <consortium name="The Broad Institute Genomics Platform"/>
            <consortium name="The Broad Institute Genome Sequencing Center for Infectious Disease"/>
            <person name="Wu L."/>
            <person name="Ma J."/>
        </authorList>
    </citation>
    <scope>NUCLEOTIDE SEQUENCE [LARGE SCALE GENOMIC DNA]</scope>
    <source>
        <strain evidence="3">CG52</strain>
    </source>
</reference>
<gene>
    <name evidence="2" type="ORF">ACFSE1_06220</name>
</gene>
<evidence type="ECO:0000313" key="2">
    <source>
        <dbReference type="EMBL" id="MFD1745053.1"/>
    </source>
</evidence>
<sequence>MALIAGSSLSGCSVDLLSKVGLEKKQTPVELTQTVTPQDPDQSAPGRQSGRNAIYVDPMVAKAGSQKRAEAGQMAANHKPDTQTQKASPALAHTSASATPANDLGQVVTQPTAVTASANSIYSLANAQVAAAEGIAAYAPVRNINPMSGSVFSARLPAEPTAEAPSQTQPAAGGNGDGLW</sequence>
<name>A0ABW4M0U3_9HYPH</name>
<evidence type="ECO:0000313" key="3">
    <source>
        <dbReference type="Proteomes" id="UP001597322"/>
    </source>
</evidence>
<proteinExistence type="predicted"/>
<dbReference type="Proteomes" id="UP001597322">
    <property type="component" value="Unassembled WGS sequence"/>
</dbReference>
<accession>A0ABW4M0U3</accession>
<dbReference type="RefSeq" id="WP_377397986.1">
    <property type="nucleotide sequence ID" value="NZ_JBHUEQ010000007.1"/>
</dbReference>
<feature type="region of interest" description="Disordered" evidence="1">
    <location>
        <begin position="155"/>
        <end position="180"/>
    </location>
</feature>